<name>A0A545UWY5_9HYPO</name>
<reference evidence="3 4" key="1">
    <citation type="journal article" date="2019" name="Appl. Microbiol. Biotechnol.">
        <title>Genome sequence of Isaria javanica and comparative genome analysis insights into family S53 peptidase evolution in fungal entomopathogens.</title>
        <authorList>
            <person name="Lin R."/>
            <person name="Zhang X."/>
            <person name="Xin B."/>
            <person name="Zou M."/>
            <person name="Gao Y."/>
            <person name="Qin F."/>
            <person name="Hu Q."/>
            <person name="Xie B."/>
            <person name="Cheng X."/>
        </authorList>
    </citation>
    <scope>NUCLEOTIDE SEQUENCE [LARGE SCALE GENOMIC DNA]</scope>
    <source>
        <strain evidence="3 4">IJ1G</strain>
    </source>
</reference>
<gene>
    <name evidence="3" type="ORF">IF1G_07715</name>
</gene>
<dbReference type="Proteomes" id="UP000315783">
    <property type="component" value="Unassembled WGS sequence"/>
</dbReference>
<comment type="caution">
    <text evidence="3">The sequence shown here is derived from an EMBL/GenBank/DDBJ whole genome shotgun (WGS) entry which is preliminary data.</text>
</comment>
<keyword evidence="4" id="KW-1185">Reference proteome</keyword>
<evidence type="ECO:0000256" key="2">
    <source>
        <dbReference type="SAM" id="Phobius"/>
    </source>
</evidence>
<dbReference type="AlphaFoldDB" id="A0A545UWY5"/>
<sequence length="223" mass="24313">MPKSPGQSSTERYSEHALGPQVAFSYVVCRRLHLHRLTASLPLERMARPAVGTGTGTGYLGFVLILLARYIYPVLCFALSSRKTHPATEVPPSHPPPRLRLRLPSSLPGASDGSTQPANRSQASATKKVEPLQKSMHACAAAFLLALLRTEYINPTRACPHSLLFSPLHQNTKTPKPKSTKLSSLLSTLKITFPIQSQSLRQLSVARTVLVSNPPSKNNTDTF</sequence>
<evidence type="ECO:0000256" key="1">
    <source>
        <dbReference type="SAM" id="MobiDB-lite"/>
    </source>
</evidence>
<protein>
    <submittedName>
        <fullName evidence="3">Uncharacterized protein</fullName>
    </submittedName>
</protein>
<feature type="compositionally biased region" description="Polar residues" evidence="1">
    <location>
        <begin position="112"/>
        <end position="125"/>
    </location>
</feature>
<accession>A0A545UWY5</accession>
<feature type="transmembrane region" description="Helical" evidence="2">
    <location>
        <begin position="59"/>
        <end position="79"/>
    </location>
</feature>
<evidence type="ECO:0000313" key="3">
    <source>
        <dbReference type="EMBL" id="TQV93983.1"/>
    </source>
</evidence>
<dbReference type="EMBL" id="SPUK01000011">
    <property type="protein sequence ID" value="TQV93983.1"/>
    <property type="molecule type" value="Genomic_DNA"/>
</dbReference>
<proteinExistence type="predicted"/>
<keyword evidence="2" id="KW-1133">Transmembrane helix</keyword>
<feature type="region of interest" description="Disordered" evidence="1">
    <location>
        <begin position="85"/>
        <end position="130"/>
    </location>
</feature>
<evidence type="ECO:0000313" key="4">
    <source>
        <dbReference type="Proteomes" id="UP000315783"/>
    </source>
</evidence>
<keyword evidence="2" id="KW-0812">Transmembrane</keyword>
<keyword evidence="2" id="KW-0472">Membrane</keyword>
<organism evidence="3 4">
    <name type="scientific">Cordyceps javanica</name>
    <dbReference type="NCBI Taxonomy" id="43265"/>
    <lineage>
        <taxon>Eukaryota</taxon>
        <taxon>Fungi</taxon>
        <taxon>Dikarya</taxon>
        <taxon>Ascomycota</taxon>
        <taxon>Pezizomycotina</taxon>
        <taxon>Sordariomycetes</taxon>
        <taxon>Hypocreomycetidae</taxon>
        <taxon>Hypocreales</taxon>
        <taxon>Cordycipitaceae</taxon>
        <taxon>Cordyceps</taxon>
    </lineage>
</organism>